<reference evidence="2 3" key="1">
    <citation type="submission" date="2024-04" db="EMBL/GenBank/DDBJ databases">
        <title>genome sequences of Mucor flavus KT1a and Helicostylum pulchrum KT1b strains isolation_sourced from the surface of a dry-aged beef.</title>
        <authorList>
            <person name="Toyotome T."/>
            <person name="Hosono M."/>
            <person name="Torimaru M."/>
            <person name="Fukuda K."/>
            <person name="Mikami N."/>
        </authorList>
    </citation>
    <scope>NUCLEOTIDE SEQUENCE [LARGE SCALE GENOMIC DNA]</scope>
    <source>
        <strain evidence="2 3">KT1b</strain>
    </source>
</reference>
<proteinExistence type="predicted"/>
<comment type="caution">
    <text evidence="2">The sequence shown here is derived from an EMBL/GenBank/DDBJ whole genome shotgun (WGS) entry which is preliminary data.</text>
</comment>
<name>A0ABP9XM40_9FUNG</name>
<evidence type="ECO:0000313" key="2">
    <source>
        <dbReference type="EMBL" id="GAA5795814.1"/>
    </source>
</evidence>
<sequence>MAENTVLAEHFRNAQDEQNNGSNYSPRNSRLIEFSGAEGWWNAEKLRPITIKNSPFNPLSQNNVNAIKNSTDMTSTNVSPFGNAFSNSEFSVMDISKQLNSTLSKMGSDRNALKQLIASLQTKFVSALRTPREPRKLSEELTFVEDDDEDTTAIYTDFIINGYRIKTLIDGGAAKTRMSDFQK</sequence>
<keyword evidence="3" id="KW-1185">Reference proteome</keyword>
<protein>
    <submittedName>
        <fullName evidence="2">Uncharacterized protein</fullName>
    </submittedName>
</protein>
<feature type="region of interest" description="Disordered" evidence="1">
    <location>
        <begin position="1"/>
        <end position="27"/>
    </location>
</feature>
<organism evidence="2 3">
    <name type="scientific">Helicostylum pulchrum</name>
    <dbReference type="NCBI Taxonomy" id="562976"/>
    <lineage>
        <taxon>Eukaryota</taxon>
        <taxon>Fungi</taxon>
        <taxon>Fungi incertae sedis</taxon>
        <taxon>Mucoromycota</taxon>
        <taxon>Mucoromycotina</taxon>
        <taxon>Mucoromycetes</taxon>
        <taxon>Mucorales</taxon>
        <taxon>Mucorineae</taxon>
        <taxon>Mucoraceae</taxon>
        <taxon>Helicostylum</taxon>
    </lineage>
</organism>
<evidence type="ECO:0000256" key="1">
    <source>
        <dbReference type="SAM" id="MobiDB-lite"/>
    </source>
</evidence>
<feature type="compositionally biased region" description="Polar residues" evidence="1">
    <location>
        <begin position="16"/>
        <end position="27"/>
    </location>
</feature>
<dbReference type="Proteomes" id="UP001476247">
    <property type="component" value="Unassembled WGS sequence"/>
</dbReference>
<evidence type="ECO:0000313" key="3">
    <source>
        <dbReference type="Proteomes" id="UP001476247"/>
    </source>
</evidence>
<dbReference type="EMBL" id="BAABUJ010000005">
    <property type="protein sequence ID" value="GAA5795814.1"/>
    <property type="molecule type" value="Genomic_DNA"/>
</dbReference>
<accession>A0ABP9XM40</accession>
<gene>
    <name evidence="2" type="ORF">HPULCUR_001176</name>
</gene>